<organism evidence="2 3">
    <name type="scientific">Pseudomonas fluorescens</name>
    <dbReference type="NCBI Taxonomy" id="294"/>
    <lineage>
        <taxon>Bacteria</taxon>
        <taxon>Pseudomonadati</taxon>
        <taxon>Pseudomonadota</taxon>
        <taxon>Gammaproteobacteria</taxon>
        <taxon>Pseudomonadales</taxon>
        <taxon>Pseudomonadaceae</taxon>
        <taxon>Pseudomonas</taxon>
    </lineage>
</organism>
<evidence type="ECO:0000313" key="3">
    <source>
        <dbReference type="Proteomes" id="UP000255125"/>
    </source>
</evidence>
<evidence type="ECO:0000313" key="2">
    <source>
        <dbReference type="EMBL" id="SUD33662.1"/>
    </source>
</evidence>
<dbReference type="Pfam" id="PF13148">
    <property type="entry name" value="DUF3987"/>
    <property type="match status" value="1"/>
</dbReference>
<evidence type="ECO:0008006" key="4">
    <source>
        <dbReference type="Google" id="ProtNLM"/>
    </source>
</evidence>
<dbReference type="Proteomes" id="UP000255125">
    <property type="component" value="Unassembled WGS sequence"/>
</dbReference>
<accession>A0A379IK16</accession>
<protein>
    <recommendedName>
        <fullName evidence="4">DUF3987 domain-containing protein</fullName>
    </recommendedName>
</protein>
<dbReference type="EMBL" id="UGUS01000002">
    <property type="protein sequence ID" value="SUD33662.1"/>
    <property type="molecule type" value="Genomic_DNA"/>
</dbReference>
<dbReference type="RefSeq" id="WP_115284379.1">
    <property type="nucleotide sequence ID" value="NZ_UGUS01000002.1"/>
</dbReference>
<name>A0A379IK16_PSEFL</name>
<proteinExistence type="predicted"/>
<dbReference type="InterPro" id="IPR025048">
    <property type="entry name" value="DUF3987"/>
</dbReference>
<evidence type="ECO:0000256" key="1">
    <source>
        <dbReference type="SAM" id="MobiDB-lite"/>
    </source>
</evidence>
<dbReference type="AlphaFoldDB" id="A0A379IK16"/>
<gene>
    <name evidence="2" type="ORF">NCTC10392_05061</name>
</gene>
<dbReference type="OrthoDB" id="9067983at2"/>
<feature type="region of interest" description="Disordered" evidence="1">
    <location>
        <begin position="531"/>
        <end position="553"/>
    </location>
</feature>
<reference evidence="2 3" key="1">
    <citation type="submission" date="2018-06" db="EMBL/GenBank/DDBJ databases">
        <authorList>
            <consortium name="Pathogen Informatics"/>
            <person name="Doyle S."/>
        </authorList>
    </citation>
    <scope>NUCLEOTIDE SEQUENCE [LARGE SCALE GENOMIC DNA]</scope>
    <source>
        <strain evidence="2 3">NCTC10392</strain>
    </source>
</reference>
<sequence>MNALLMTEIQTPTGLAPKPLLPDTAPPTPYPLDALPYVMRGAVEAIVEHAMVPAAIAGQCVIGAATHLAQTRVNAWHPKGKPEGAPCSLFMLSLFDSGEGKSSARDLAFKTIDEAEKDARARHRQACAEIETMAAGLKGKAREEFLAAHPLPPDPKTQYSDATFEPLVGDFIRGKAAASWDTDEGGQMLGGHSIKADTVASTLGGLTTAFSSGKFERTRSRGNVEGSGVAYNRRLSIHLMAQAVTVAEALSNPLLVGQGFLARFLIAAPNSLAGTCFITIESLQRKAYADPRLQAYWSRCDEIAASPEHIDPETGEVAPPVLEPDAEAKQVWVDFRNEIESERGPLGKFAGLKPFAARGAEHALRLAAVLGFVEGVELIDADCMRRACMLARYSLDEWLRYIAAGTVDPELKLAAELMCWFRDHKNPAKWQEFHVNELGKSGPFAVRSAQKRDKVLAVLLRHHHLLSSDGKQFRINLLAEVADSAETHQPCSYAIAEELRKVAEVAPFPRASRSASAGLPQTSAKLPHEEAPQYHGLPQNPQNPQHPAFVSAKSEQMWELKL</sequence>